<evidence type="ECO:0000256" key="2">
    <source>
        <dbReference type="ARBA" id="ARBA00012544"/>
    </source>
</evidence>
<organism evidence="6 7">
    <name type="scientific">Meloidogyne javanica</name>
    <name type="common">Root-knot nematode worm</name>
    <dbReference type="NCBI Taxonomy" id="6303"/>
    <lineage>
        <taxon>Eukaryota</taxon>
        <taxon>Metazoa</taxon>
        <taxon>Ecdysozoa</taxon>
        <taxon>Nematoda</taxon>
        <taxon>Chromadorea</taxon>
        <taxon>Rhabditida</taxon>
        <taxon>Tylenchina</taxon>
        <taxon>Tylenchomorpha</taxon>
        <taxon>Tylenchoidea</taxon>
        <taxon>Meloidogynidae</taxon>
        <taxon>Meloidogyninae</taxon>
        <taxon>Meloidogyne</taxon>
        <taxon>Meloidogyne incognita group</taxon>
    </lineage>
</organism>
<keyword evidence="4" id="KW-0808">Transferase</keyword>
<dbReference type="Pfam" id="PF00201">
    <property type="entry name" value="UDPGT"/>
    <property type="match status" value="1"/>
</dbReference>
<dbReference type="AlphaFoldDB" id="A0A915MIA7"/>
<name>A0A915MIA7_MELJA</name>
<dbReference type="WBParaSite" id="scaffold3702_cov200.g6991">
    <property type="protein sequence ID" value="scaffold3702_cov200.g6991"/>
    <property type="gene ID" value="scaffold3702_cov200.g6991"/>
</dbReference>
<dbReference type="EC" id="2.4.1.17" evidence="2"/>
<proteinExistence type="inferred from homology"/>
<dbReference type="InterPro" id="IPR050271">
    <property type="entry name" value="UDP-glycosyltransferase"/>
</dbReference>
<dbReference type="PANTHER" id="PTHR48043:SF145">
    <property type="entry name" value="FI06409P-RELATED"/>
    <property type="match status" value="1"/>
</dbReference>
<comment type="similarity">
    <text evidence="1">Belongs to the UDP-glycosyltransferase family.</text>
</comment>
<dbReference type="Proteomes" id="UP000887561">
    <property type="component" value="Unplaced"/>
</dbReference>
<dbReference type="PANTHER" id="PTHR48043">
    <property type="entry name" value="EG:EG0003.4 PROTEIN-RELATED"/>
    <property type="match status" value="1"/>
</dbReference>
<reference evidence="7" key="1">
    <citation type="submission" date="2022-11" db="UniProtKB">
        <authorList>
            <consortium name="WormBaseParasite"/>
        </authorList>
    </citation>
    <scope>IDENTIFICATION</scope>
</reference>
<sequence length="130" mass="14846">ILKAGVPMIIIPFFGDQPFNATLAEYLGIGISIRFREFVTEFKEAFDKIMGSNSYQENAQRIAKAIKKAKYGQIDIFLDIVKKAIEEQVEEESRFPEMPLNVTTEYLELDELDTIVGKFLKRISSSKTKC</sequence>
<keyword evidence="3" id="KW-0328">Glycosyltransferase</keyword>
<comment type="catalytic activity">
    <reaction evidence="5">
        <text>glucuronate acceptor + UDP-alpha-D-glucuronate = acceptor beta-D-glucuronoside + UDP + H(+)</text>
        <dbReference type="Rhea" id="RHEA:21032"/>
        <dbReference type="ChEBI" id="CHEBI:15378"/>
        <dbReference type="ChEBI" id="CHEBI:58052"/>
        <dbReference type="ChEBI" id="CHEBI:58223"/>
        <dbReference type="ChEBI" id="CHEBI:132367"/>
        <dbReference type="ChEBI" id="CHEBI:132368"/>
        <dbReference type="EC" id="2.4.1.17"/>
    </reaction>
</comment>
<evidence type="ECO:0000256" key="4">
    <source>
        <dbReference type="ARBA" id="ARBA00022679"/>
    </source>
</evidence>
<evidence type="ECO:0000313" key="6">
    <source>
        <dbReference type="Proteomes" id="UP000887561"/>
    </source>
</evidence>
<evidence type="ECO:0000313" key="7">
    <source>
        <dbReference type="WBParaSite" id="scaffold3702_cov200.g6991"/>
    </source>
</evidence>
<evidence type="ECO:0000256" key="3">
    <source>
        <dbReference type="ARBA" id="ARBA00022676"/>
    </source>
</evidence>
<evidence type="ECO:0000256" key="5">
    <source>
        <dbReference type="ARBA" id="ARBA00047475"/>
    </source>
</evidence>
<dbReference type="Gene3D" id="3.40.50.2000">
    <property type="entry name" value="Glycogen Phosphorylase B"/>
    <property type="match status" value="1"/>
</dbReference>
<keyword evidence="6" id="KW-1185">Reference proteome</keyword>
<dbReference type="GO" id="GO:0015020">
    <property type="term" value="F:glucuronosyltransferase activity"/>
    <property type="evidence" value="ECO:0007669"/>
    <property type="project" value="UniProtKB-EC"/>
</dbReference>
<evidence type="ECO:0000256" key="1">
    <source>
        <dbReference type="ARBA" id="ARBA00009995"/>
    </source>
</evidence>
<protein>
    <recommendedName>
        <fullName evidence="2">glucuronosyltransferase</fullName>
        <ecNumber evidence="2">2.4.1.17</ecNumber>
    </recommendedName>
</protein>
<dbReference type="SUPFAM" id="SSF53756">
    <property type="entry name" value="UDP-Glycosyltransferase/glycogen phosphorylase"/>
    <property type="match status" value="1"/>
</dbReference>
<accession>A0A915MIA7</accession>
<dbReference type="InterPro" id="IPR002213">
    <property type="entry name" value="UDP_glucos_trans"/>
</dbReference>